<evidence type="ECO:0000256" key="5">
    <source>
        <dbReference type="ARBA" id="ARBA00022692"/>
    </source>
</evidence>
<evidence type="ECO:0000256" key="1">
    <source>
        <dbReference type="ARBA" id="ARBA00000085"/>
    </source>
</evidence>
<dbReference type="InterPro" id="IPR003661">
    <property type="entry name" value="HisK_dim/P_dom"/>
</dbReference>
<dbReference type="PANTHER" id="PTHR45436:SF5">
    <property type="entry name" value="SENSOR HISTIDINE KINASE TRCS"/>
    <property type="match status" value="1"/>
</dbReference>
<feature type="transmembrane region" description="Helical" evidence="8">
    <location>
        <begin position="181"/>
        <end position="199"/>
    </location>
</feature>
<dbReference type="SMART" id="SM00388">
    <property type="entry name" value="HisKA"/>
    <property type="match status" value="1"/>
</dbReference>
<evidence type="ECO:0000259" key="9">
    <source>
        <dbReference type="PROSITE" id="PS50109"/>
    </source>
</evidence>
<dbReference type="InterPro" id="IPR036890">
    <property type="entry name" value="HATPase_C_sf"/>
</dbReference>
<keyword evidence="8" id="KW-0472">Membrane</keyword>
<dbReference type="SMART" id="SM00387">
    <property type="entry name" value="HATPase_c"/>
    <property type="match status" value="1"/>
</dbReference>
<keyword evidence="6" id="KW-0418">Kinase</keyword>
<organism evidence="10">
    <name type="scientific">mine drainage metagenome</name>
    <dbReference type="NCBI Taxonomy" id="410659"/>
    <lineage>
        <taxon>unclassified sequences</taxon>
        <taxon>metagenomes</taxon>
        <taxon>ecological metagenomes</taxon>
    </lineage>
</organism>
<accession>A0A1J5RUN7</accession>
<evidence type="ECO:0000313" key="10">
    <source>
        <dbReference type="EMBL" id="OIQ99670.1"/>
    </source>
</evidence>
<dbReference type="EMBL" id="MLJW01000103">
    <property type="protein sequence ID" value="OIQ99670.1"/>
    <property type="molecule type" value="Genomic_DNA"/>
</dbReference>
<proteinExistence type="predicted"/>
<dbReference type="Pfam" id="PF02518">
    <property type="entry name" value="HATPase_c"/>
    <property type="match status" value="1"/>
</dbReference>
<dbReference type="AlphaFoldDB" id="A0A1J5RUN7"/>
<dbReference type="CDD" id="cd00082">
    <property type="entry name" value="HisKA"/>
    <property type="match status" value="1"/>
</dbReference>
<evidence type="ECO:0000256" key="4">
    <source>
        <dbReference type="ARBA" id="ARBA00022679"/>
    </source>
</evidence>
<keyword evidence="3" id="KW-0597">Phosphoprotein</keyword>
<dbReference type="GO" id="GO:0000155">
    <property type="term" value="F:phosphorelay sensor kinase activity"/>
    <property type="evidence" value="ECO:0007669"/>
    <property type="project" value="InterPro"/>
</dbReference>
<dbReference type="InterPro" id="IPR050428">
    <property type="entry name" value="TCS_sensor_his_kinase"/>
</dbReference>
<dbReference type="PROSITE" id="PS50109">
    <property type="entry name" value="HIS_KIN"/>
    <property type="match status" value="1"/>
</dbReference>
<dbReference type="EC" id="2.7.13.3" evidence="2"/>
<name>A0A1J5RUN7_9ZZZZ</name>
<evidence type="ECO:0000256" key="6">
    <source>
        <dbReference type="ARBA" id="ARBA00022777"/>
    </source>
</evidence>
<dbReference type="SUPFAM" id="SSF47384">
    <property type="entry name" value="Homodimeric domain of signal transducing histidine kinase"/>
    <property type="match status" value="1"/>
</dbReference>
<comment type="caution">
    <text evidence="10">The sequence shown here is derived from an EMBL/GenBank/DDBJ whole genome shotgun (WGS) entry which is preliminary data.</text>
</comment>
<keyword evidence="7 8" id="KW-1133">Transmembrane helix</keyword>
<evidence type="ECO:0000256" key="2">
    <source>
        <dbReference type="ARBA" id="ARBA00012438"/>
    </source>
</evidence>
<evidence type="ECO:0000256" key="8">
    <source>
        <dbReference type="SAM" id="Phobius"/>
    </source>
</evidence>
<comment type="catalytic activity">
    <reaction evidence="1">
        <text>ATP + protein L-histidine = ADP + protein N-phospho-L-histidine.</text>
        <dbReference type="EC" id="2.7.13.3"/>
    </reaction>
</comment>
<keyword evidence="4 10" id="KW-0808">Transferase</keyword>
<dbReference type="Pfam" id="PF00512">
    <property type="entry name" value="HisKA"/>
    <property type="match status" value="1"/>
</dbReference>
<dbReference type="InterPro" id="IPR005467">
    <property type="entry name" value="His_kinase_dom"/>
</dbReference>
<dbReference type="PANTHER" id="PTHR45436">
    <property type="entry name" value="SENSOR HISTIDINE KINASE YKOH"/>
    <property type="match status" value="1"/>
</dbReference>
<dbReference type="Gene3D" id="3.30.565.10">
    <property type="entry name" value="Histidine kinase-like ATPase, C-terminal domain"/>
    <property type="match status" value="1"/>
</dbReference>
<dbReference type="InterPro" id="IPR036097">
    <property type="entry name" value="HisK_dim/P_sf"/>
</dbReference>
<dbReference type="SUPFAM" id="SSF55874">
    <property type="entry name" value="ATPase domain of HSP90 chaperone/DNA topoisomerase II/histidine kinase"/>
    <property type="match status" value="1"/>
</dbReference>
<keyword evidence="5 8" id="KW-0812">Transmembrane</keyword>
<protein>
    <recommendedName>
        <fullName evidence="2">histidine kinase</fullName>
        <ecNumber evidence="2">2.7.13.3</ecNumber>
    </recommendedName>
</protein>
<dbReference type="InterPro" id="IPR003594">
    <property type="entry name" value="HATPase_dom"/>
</dbReference>
<sequence>MMFRRLPYRVQLPLGLSLAVVVTALLVTVVAVQISARSARQDTLAKVDRAMLLLAAQARPLLVADDTWLVFSLLRNTAALLPGNDDGYARAAVLDARGRIFAASTPAILETGRAALGNRLHGWSLPGPDQIKSRTVIERADRSATLLDQIRSEDGQVLGFVLVEVDAPVFAPDWAVLAKPALIGAALAVALLMPVGWLIGKRMSRPIARVAQCIERIGHVDAATLCAEVPHADVPELHRIGEAVRQLLTEMAVRQKAEQRALSAERMAAVGRMTAAVAHEINNPLGGLLTATQILKRQDTSETTRTRTIDLLDRGLQQIQTTVSALLPQVRVEDRVLEAGDLDDVMTLVQTAERHHTIDLKARAGLTAALRVPSAVMRQVMFNLLLNAIKATGDHGWVRAVLEANADRVRFSVANSGDQLTSEALERSISADSGNDPRGFGLWVCREIAIQFGGGFDVADSTEEVTCLVFWIPNRGKK</sequence>
<reference evidence="10" key="1">
    <citation type="submission" date="2016-10" db="EMBL/GenBank/DDBJ databases">
        <title>Sequence of Gallionella enrichment culture.</title>
        <authorList>
            <person name="Poehlein A."/>
            <person name="Muehling M."/>
            <person name="Daniel R."/>
        </authorList>
    </citation>
    <scope>NUCLEOTIDE SEQUENCE</scope>
</reference>
<feature type="domain" description="Histidine kinase" evidence="9">
    <location>
        <begin position="276"/>
        <end position="476"/>
    </location>
</feature>
<gene>
    <name evidence="10" type="primary">zraS_19</name>
    <name evidence="10" type="ORF">GALL_182490</name>
</gene>
<dbReference type="Gene3D" id="1.10.287.130">
    <property type="match status" value="1"/>
</dbReference>
<evidence type="ECO:0000256" key="3">
    <source>
        <dbReference type="ARBA" id="ARBA00022553"/>
    </source>
</evidence>
<evidence type="ECO:0000256" key="7">
    <source>
        <dbReference type="ARBA" id="ARBA00022989"/>
    </source>
</evidence>